<dbReference type="InterPro" id="IPR007879">
    <property type="entry name" value="Baculo_p33"/>
</dbReference>
<name>A0A346TPM2_9ABAC</name>
<dbReference type="KEGG" id="vg:80534039"/>
<dbReference type="EMBL" id="MH124167">
    <property type="protein sequence ID" value="AXU41532.1"/>
    <property type="molecule type" value="Genomic_DNA"/>
</dbReference>
<dbReference type="Proteomes" id="UP000501969">
    <property type="component" value="Segment"/>
</dbReference>
<dbReference type="RefSeq" id="YP_010796544.1">
    <property type="nucleotide sequence ID" value="NC_076031.1"/>
</dbReference>
<sequence length="253" mass="30753">MIPLTPLFTRYRDSFFLYAFWMVHLMYNAPTKEFADLLSTEFTYLYHLACIITYKDKQENEIEELKNWLLSLPKTYKYEQIRLMTAEKMESLNLRALQPKDYTFKFSTIWDTIHFLCMLIDDMVENRLKIGTELVQYQLVHLKPVFYNLFFRLTCSVCRNHYLTIKGDLVFYIERIELALEREKTLDQKIMMVDFITPDTVNNNTLMHHGMLYKSMVFHNQVNDYRFIQRKVKNPMNYERKEWADYKQQLALK</sequence>
<reference evidence="1 2" key="1">
    <citation type="submission" date="2018-03" db="EMBL/GenBank/DDBJ databases">
        <title>Complete genome sequence of a second alphabaculovirus from the true armyworm, Mythimna unipuncta.</title>
        <authorList>
            <person name="Harrison R.L."/>
            <person name="Mowery J.D."/>
            <person name="Bauchan G.R."/>
            <person name="Theilmann D.A."/>
            <person name="Erlandson M.A."/>
        </authorList>
    </citation>
    <scope>NUCLEOTIDE SEQUENCE [LARGE SCALE GENOMIC DNA]</scope>
    <source>
        <strain evidence="1 2">KY310</strain>
    </source>
</reference>
<organism evidence="1 2">
    <name type="scientific">Mythimna unipuncta nucleopolyhedrovirus</name>
    <dbReference type="NCBI Taxonomy" id="447897"/>
    <lineage>
        <taxon>Viruses</taxon>
        <taxon>Viruses incertae sedis</taxon>
        <taxon>Naldaviricetes</taxon>
        <taxon>Lefavirales</taxon>
        <taxon>Baculoviridae</taxon>
        <taxon>Alphabaculovirus</taxon>
    </lineage>
</organism>
<evidence type="ECO:0000313" key="1">
    <source>
        <dbReference type="EMBL" id="AXU41532.1"/>
    </source>
</evidence>
<protein>
    <submittedName>
        <fullName evidence="1">P33</fullName>
    </submittedName>
</protein>
<proteinExistence type="predicted"/>
<keyword evidence="2" id="KW-1185">Reference proteome</keyword>
<evidence type="ECO:0000313" key="2">
    <source>
        <dbReference type="Proteomes" id="UP000501969"/>
    </source>
</evidence>
<dbReference type="Pfam" id="PF05214">
    <property type="entry name" value="Baculo_p33"/>
    <property type="match status" value="1"/>
</dbReference>
<accession>A0A346TPM2</accession>
<dbReference type="GeneID" id="80534039"/>